<evidence type="ECO:0000259" key="2">
    <source>
        <dbReference type="Pfam" id="PF04471"/>
    </source>
</evidence>
<evidence type="ECO:0000259" key="3">
    <source>
        <dbReference type="Pfam" id="PF14338"/>
    </source>
</evidence>
<dbReference type="InterPro" id="IPR011856">
    <property type="entry name" value="tRNA_endonuc-like_dom_sf"/>
</dbReference>
<sequence length="313" mass="35113">MQKNPDLLPTWDQFLKPLLELASQGPIMRRTSVQKIAEKYDFSEEIRSSRTKSGQTHIQNRAGWAMSALVKAKFIQKHPTAKFTYQITDKGSEYLKAHTGSITVQDLKNLEGYEAAWKAASRKKQNPESEESPADDSLAQSTPDELIDTAYNRLHRLLADELLENMFAMDPYKFEQLVVDLLFAMGYGGSRSEAAQVTKKSNDEGIDGIINDDRLGLDVIYIQAKRYQQESTIGRKEIQSFVGALAGKQANKGVFITTSSFKTTAIDYAESISQKVILIDGTRLADLMIEHNIGVSTVRTVELKRLDSDYFEG</sequence>
<dbReference type="Pfam" id="PF04471">
    <property type="entry name" value="Mrr_cat"/>
    <property type="match status" value="1"/>
</dbReference>
<feature type="domain" description="Restriction endonuclease type IV Mrr" evidence="2">
    <location>
        <begin position="168"/>
        <end position="288"/>
    </location>
</feature>
<evidence type="ECO:0000313" key="4">
    <source>
        <dbReference type="EMBL" id="MDQ8196352.1"/>
    </source>
</evidence>
<dbReference type="InterPro" id="IPR011335">
    <property type="entry name" value="Restrct_endonuc-II-like"/>
</dbReference>
<feature type="region of interest" description="Disordered" evidence="1">
    <location>
        <begin position="120"/>
        <end position="142"/>
    </location>
</feature>
<dbReference type="GO" id="GO:0004519">
    <property type="term" value="F:endonuclease activity"/>
    <property type="evidence" value="ECO:0007669"/>
    <property type="project" value="UniProtKB-KW"/>
</dbReference>
<dbReference type="InterPro" id="IPR025745">
    <property type="entry name" value="Mrr-like_N_dom"/>
</dbReference>
<feature type="domain" description="Restriction system protein Mrr-like N-terminal" evidence="3">
    <location>
        <begin position="11"/>
        <end position="96"/>
    </location>
</feature>
<dbReference type="PANTHER" id="PTHR30015">
    <property type="entry name" value="MRR RESTRICTION SYSTEM PROTEIN"/>
    <property type="match status" value="1"/>
</dbReference>
<dbReference type="Proteomes" id="UP001243717">
    <property type="component" value="Unassembled WGS sequence"/>
</dbReference>
<dbReference type="InterPro" id="IPR007560">
    <property type="entry name" value="Restrct_endonuc_IV_Mrr"/>
</dbReference>
<organism evidence="4 5">
    <name type="scientific">Thalassobacterium sedimentorum</name>
    <dbReference type="NCBI Taxonomy" id="3041258"/>
    <lineage>
        <taxon>Bacteria</taxon>
        <taxon>Pseudomonadati</taxon>
        <taxon>Verrucomicrobiota</taxon>
        <taxon>Opitutia</taxon>
        <taxon>Puniceicoccales</taxon>
        <taxon>Coraliomargaritaceae</taxon>
        <taxon>Thalassobacterium</taxon>
    </lineage>
</organism>
<dbReference type="EMBL" id="JARXIC010000069">
    <property type="protein sequence ID" value="MDQ8196352.1"/>
    <property type="molecule type" value="Genomic_DNA"/>
</dbReference>
<reference evidence="4 5" key="1">
    <citation type="submission" date="2023-04" db="EMBL/GenBank/DDBJ databases">
        <title>A novel bacteria isolated from coastal sediment.</title>
        <authorList>
            <person name="Liu X.-J."/>
            <person name="Du Z.-J."/>
        </authorList>
    </citation>
    <scope>NUCLEOTIDE SEQUENCE [LARGE SCALE GENOMIC DNA]</scope>
    <source>
        <strain evidence="4 5">SDUM461004</strain>
    </source>
</reference>
<keyword evidence="5" id="KW-1185">Reference proteome</keyword>
<dbReference type="RefSeq" id="WP_308986787.1">
    <property type="nucleotide sequence ID" value="NZ_JARXIC010000069.1"/>
</dbReference>
<protein>
    <submittedName>
        <fullName evidence="4">Restriction endonuclease</fullName>
        <ecNumber evidence="4">3.1.21.-</ecNumber>
    </submittedName>
</protein>
<dbReference type="InterPro" id="IPR052906">
    <property type="entry name" value="Type_IV_Methyl-Rstrct_Enzyme"/>
</dbReference>
<comment type="caution">
    <text evidence="4">The sequence shown here is derived from an EMBL/GenBank/DDBJ whole genome shotgun (WGS) entry which is preliminary data.</text>
</comment>
<accession>A0ABU1ANH3</accession>
<evidence type="ECO:0000313" key="5">
    <source>
        <dbReference type="Proteomes" id="UP001243717"/>
    </source>
</evidence>
<dbReference type="EC" id="3.1.21.-" evidence="4"/>
<proteinExistence type="predicted"/>
<keyword evidence="4" id="KW-0255">Endonuclease</keyword>
<dbReference type="Pfam" id="PF14338">
    <property type="entry name" value="Mrr_N"/>
    <property type="match status" value="1"/>
</dbReference>
<dbReference type="PANTHER" id="PTHR30015:SF7">
    <property type="entry name" value="TYPE IV METHYL-DIRECTED RESTRICTION ENZYME ECOKMRR"/>
    <property type="match status" value="1"/>
</dbReference>
<gene>
    <name evidence="4" type="ORF">QEH59_18120</name>
</gene>
<evidence type="ECO:0000256" key="1">
    <source>
        <dbReference type="SAM" id="MobiDB-lite"/>
    </source>
</evidence>
<name>A0ABU1ANH3_9BACT</name>
<dbReference type="SUPFAM" id="SSF52980">
    <property type="entry name" value="Restriction endonuclease-like"/>
    <property type="match status" value="1"/>
</dbReference>
<keyword evidence="4" id="KW-0378">Hydrolase</keyword>
<dbReference type="Gene3D" id="3.40.1350.10">
    <property type="match status" value="1"/>
</dbReference>
<dbReference type="GO" id="GO:0016787">
    <property type="term" value="F:hydrolase activity"/>
    <property type="evidence" value="ECO:0007669"/>
    <property type="project" value="UniProtKB-KW"/>
</dbReference>
<keyword evidence="4" id="KW-0540">Nuclease</keyword>